<feature type="region of interest" description="Disordered" evidence="1">
    <location>
        <begin position="169"/>
        <end position="213"/>
    </location>
</feature>
<gene>
    <name evidence="2" type="ORF">KY290_021060</name>
</gene>
<reference evidence="2 3" key="1">
    <citation type="journal article" date="2021" name="bioRxiv">
        <title>Chromosome-scale and haplotype-resolved genome assembly of a tetraploid potato cultivar.</title>
        <authorList>
            <person name="Sun H."/>
            <person name="Jiao W.-B."/>
            <person name="Krause K."/>
            <person name="Campoy J.A."/>
            <person name="Goel M."/>
            <person name="Folz-Donahue K."/>
            <person name="Kukat C."/>
            <person name="Huettel B."/>
            <person name="Schneeberger K."/>
        </authorList>
    </citation>
    <scope>NUCLEOTIDE SEQUENCE [LARGE SCALE GENOMIC DNA]</scope>
    <source>
        <strain evidence="2">SolTubOtavaFocal</strain>
        <tissue evidence="2">Leaves</tissue>
    </source>
</reference>
<dbReference type="InterPro" id="IPR040256">
    <property type="entry name" value="At4g02000-like"/>
</dbReference>
<feature type="region of interest" description="Disordered" evidence="1">
    <location>
        <begin position="479"/>
        <end position="505"/>
    </location>
</feature>
<feature type="compositionally biased region" description="Basic and acidic residues" evidence="1">
    <location>
        <begin position="183"/>
        <end position="207"/>
    </location>
</feature>
<dbReference type="SUPFAM" id="SSF56219">
    <property type="entry name" value="DNase I-like"/>
    <property type="match status" value="1"/>
</dbReference>
<name>A0ABQ7V2H3_SOLTU</name>
<evidence type="ECO:0000313" key="2">
    <source>
        <dbReference type="EMBL" id="KAH0757567.1"/>
    </source>
</evidence>
<sequence>MKTITYTNGIPRVMWTEKEVKRMNIIENLQYAIVGLLRNRHVLIRLDQQEDFIGAIEETTQALAWISFPDLKPTYFVKESIFSLATTVGKPLQLDMATINKTRPSCARVKVQVDLMSEFPRFIEMDIMNEDTKVSRIEQVKIQYDFLPKYCTHCKVQGHVEEDCKHLHPELRTENGGGTGQPKGDEASQDDQEKVRGDEKRKNDQQGRRRTIRRYWNPTNKMFTMEKGVGISEKASTPGKADKGNAFAILAANEADGSNQEMNEQQTEEVCFVPEISKAADQQLGNESTKDWINRAFTTQQERNDEQHTSNTIAAQMMQHGICSKDGNNDNNGNTYSLKNAKIIVEVAEVVHQQGDISATHEKNDQINERGKIIEEVHIIDENTRRNTYGKEIVAYHQHEDWGDATYLEPLQTMVPSEGGFPSANNLHIGVGESNELSSNLQATMGPDNVQAITMGKRRSAPNEALHALVTHQVLQEKMQTSNQENISREDSNEINVEDGEEEESVQLENNIYKEADLSPQMMTRGNKRKGKKILVTLVYAKCTAVERLRLWEDIYAICDNHSLPWMVGGDFNVVMGEDEKIGGLPDMIGNMEVMHLARTGSDHAPLLLTTGGPVPNFSKPFRFLKFWTESDDFTEVVRQTWEADISENIREEIVRLKEELFEADPSANNRMVLQQAQAEHKLYLHYEEEFWRQKASIQWSTEGDKNTRFFHCLVKGKRKRLTLKRILKSDGTWAERDDEITREALKFYTDQFTGTECIEDYSMLQHIEA</sequence>
<evidence type="ECO:0000313" key="3">
    <source>
        <dbReference type="Proteomes" id="UP000826656"/>
    </source>
</evidence>
<evidence type="ECO:0008006" key="4">
    <source>
        <dbReference type="Google" id="ProtNLM"/>
    </source>
</evidence>
<dbReference type="InterPro" id="IPR036691">
    <property type="entry name" value="Endo/exonu/phosph_ase_sf"/>
</dbReference>
<proteinExistence type="predicted"/>
<evidence type="ECO:0000256" key="1">
    <source>
        <dbReference type="SAM" id="MobiDB-lite"/>
    </source>
</evidence>
<dbReference type="PANTHER" id="PTHR31286:SF79">
    <property type="entry name" value="N-6 ADENINE-SPECIFIC DNA METHYLASE"/>
    <property type="match status" value="1"/>
</dbReference>
<dbReference type="PANTHER" id="PTHR31286">
    <property type="entry name" value="GLYCINE-RICH CELL WALL STRUCTURAL PROTEIN 1.8-LIKE"/>
    <property type="match status" value="1"/>
</dbReference>
<dbReference type="Proteomes" id="UP000826656">
    <property type="component" value="Unassembled WGS sequence"/>
</dbReference>
<keyword evidence="3" id="KW-1185">Reference proteome</keyword>
<comment type="caution">
    <text evidence="2">The sequence shown here is derived from an EMBL/GenBank/DDBJ whole genome shotgun (WGS) entry which is preliminary data.</text>
</comment>
<feature type="compositionally biased region" description="Acidic residues" evidence="1">
    <location>
        <begin position="496"/>
        <end position="505"/>
    </location>
</feature>
<organism evidence="2 3">
    <name type="scientific">Solanum tuberosum</name>
    <name type="common">Potato</name>
    <dbReference type="NCBI Taxonomy" id="4113"/>
    <lineage>
        <taxon>Eukaryota</taxon>
        <taxon>Viridiplantae</taxon>
        <taxon>Streptophyta</taxon>
        <taxon>Embryophyta</taxon>
        <taxon>Tracheophyta</taxon>
        <taxon>Spermatophyta</taxon>
        <taxon>Magnoliopsida</taxon>
        <taxon>eudicotyledons</taxon>
        <taxon>Gunneridae</taxon>
        <taxon>Pentapetalae</taxon>
        <taxon>asterids</taxon>
        <taxon>lamiids</taxon>
        <taxon>Solanales</taxon>
        <taxon>Solanaceae</taxon>
        <taxon>Solanoideae</taxon>
        <taxon>Solaneae</taxon>
        <taxon>Solanum</taxon>
    </lineage>
</organism>
<protein>
    <recommendedName>
        <fullName evidence="4">DUF4283 domain-containing protein</fullName>
    </recommendedName>
</protein>
<accession>A0ABQ7V2H3</accession>
<dbReference type="EMBL" id="JAIVGD010000015">
    <property type="protein sequence ID" value="KAH0757567.1"/>
    <property type="molecule type" value="Genomic_DNA"/>
</dbReference>